<feature type="chain" id="PRO_5009290335" evidence="3">
    <location>
        <begin position="19"/>
        <end position="493"/>
    </location>
</feature>
<evidence type="ECO:0000313" key="6">
    <source>
        <dbReference type="Proteomes" id="UP000236728"/>
    </source>
</evidence>
<dbReference type="PANTHER" id="PTHR10340">
    <property type="entry name" value="SPHINGOMYELIN PHOSPHODIESTERASE"/>
    <property type="match status" value="1"/>
</dbReference>
<accession>A0A1H5YB48</accession>
<dbReference type="InterPro" id="IPR029052">
    <property type="entry name" value="Metallo-depent_PP-like"/>
</dbReference>
<dbReference type="SUPFAM" id="SSF56300">
    <property type="entry name" value="Metallo-dependent phosphatases"/>
    <property type="match status" value="1"/>
</dbReference>
<keyword evidence="1" id="KW-0378">Hydrolase</keyword>
<reference evidence="5 6" key="1">
    <citation type="submission" date="2016-10" db="EMBL/GenBank/DDBJ databases">
        <authorList>
            <person name="de Groot N.N."/>
        </authorList>
    </citation>
    <scope>NUCLEOTIDE SEQUENCE [LARGE SCALE GENOMIC DNA]</scope>
    <source>
        <strain evidence="5 6">DSM 22489</strain>
    </source>
</reference>
<evidence type="ECO:0000259" key="4">
    <source>
        <dbReference type="Pfam" id="PF00149"/>
    </source>
</evidence>
<dbReference type="Gene3D" id="3.60.21.10">
    <property type="match status" value="1"/>
</dbReference>
<dbReference type="OrthoDB" id="106957at2"/>
<sequence>MDRLLSLLLLGGACTAGAAAHALPAEPVKAVMLSDIHFDPFHDPAKFAQLESTTVDRWATILSEPDSRTQPEDFAALQKTCKAKGIDTPWPLLKASLAEVSSKQPAPLFLTVSGDLMVHGFDCRYRALVKDYTPEEYSRFAARTVTFVALELKLAYPKVPVYIALGNNDSGCEDYKETPNSMFLVTSAWVAAAAAGQGVNDSIAMEAQHLGDWSVVLPKPLHHTRLLVMQDIFESKKYESCPGGSPTLKRDAAAQLQILWLKTQLEDARNHHQNVWVMGHIPPGVDPYQTIKNGADGCTAKSAPPELFLDSESMLNTLTAYPDIVRLALFAHTHMDEMRLLSGVGNTGSIAMKMVPSISPVNGNNPAYTVAEIDPETATLKDYTVFAASNQAASRWEKAPTWSAEYTYSKTYHEPDYSADSVKALMGEFVADRAGSSDVSKAYQQHYFVGDVGISGNLKAAAMQMLWPVYSCAMANPRSTDFSSCVCGKSTAK</sequence>
<dbReference type="RefSeq" id="WP_103933093.1">
    <property type="nucleotide sequence ID" value="NZ_FNVA01000003.1"/>
</dbReference>
<evidence type="ECO:0000256" key="2">
    <source>
        <dbReference type="ARBA" id="ARBA00023180"/>
    </source>
</evidence>
<dbReference type="PANTHER" id="PTHR10340:SF57">
    <property type="entry name" value="METALLOPHOS DOMAIN-CONTAINING PROTEIN"/>
    <property type="match status" value="1"/>
</dbReference>
<dbReference type="AlphaFoldDB" id="A0A1H5YB48"/>
<dbReference type="GO" id="GO:0016787">
    <property type="term" value="F:hydrolase activity"/>
    <property type="evidence" value="ECO:0007669"/>
    <property type="project" value="UniProtKB-KW"/>
</dbReference>
<dbReference type="Pfam" id="PF00149">
    <property type="entry name" value="Metallophos"/>
    <property type="match status" value="1"/>
</dbReference>
<feature type="signal peptide" evidence="3">
    <location>
        <begin position="1"/>
        <end position="18"/>
    </location>
</feature>
<organism evidence="5 6">
    <name type="scientific">Bryocella elongata</name>
    <dbReference type="NCBI Taxonomy" id="863522"/>
    <lineage>
        <taxon>Bacteria</taxon>
        <taxon>Pseudomonadati</taxon>
        <taxon>Acidobacteriota</taxon>
        <taxon>Terriglobia</taxon>
        <taxon>Terriglobales</taxon>
        <taxon>Acidobacteriaceae</taxon>
        <taxon>Bryocella</taxon>
    </lineage>
</organism>
<feature type="domain" description="Calcineurin-like phosphoesterase" evidence="4">
    <location>
        <begin position="33"/>
        <end position="335"/>
    </location>
</feature>
<name>A0A1H5YB48_9BACT</name>
<keyword evidence="2" id="KW-0325">Glycoprotein</keyword>
<evidence type="ECO:0000256" key="3">
    <source>
        <dbReference type="SAM" id="SignalP"/>
    </source>
</evidence>
<dbReference type="EMBL" id="FNVA01000003">
    <property type="protein sequence ID" value="SEG21263.1"/>
    <property type="molecule type" value="Genomic_DNA"/>
</dbReference>
<evidence type="ECO:0000256" key="1">
    <source>
        <dbReference type="ARBA" id="ARBA00022801"/>
    </source>
</evidence>
<protein>
    <submittedName>
        <fullName evidence="5">Sphingomyelin phosphodiesterase acid-like 3</fullName>
    </submittedName>
</protein>
<gene>
    <name evidence="5" type="ORF">SAMN05421819_2221</name>
</gene>
<evidence type="ECO:0000313" key="5">
    <source>
        <dbReference type="EMBL" id="SEG21263.1"/>
    </source>
</evidence>
<proteinExistence type="predicted"/>
<dbReference type="Proteomes" id="UP000236728">
    <property type="component" value="Unassembled WGS sequence"/>
</dbReference>
<keyword evidence="3" id="KW-0732">Signal</keyword>
<dbReference type="InterPro" id="IPR004843">
    <property type="entry name" value="Calcineurin-like_PHP"/>
</dbReference>
<keyword evidence="6" id="KW-1185">Reference proteome</keyword>